<name>X6MHI0_RETFI</name>
<keyword evidence="3" id="KW-0808">Transferase</keyword>
<evidence type="ECO:0000256" key="4">
    <source>
        <dbReference type="ARBA" id="ARBA00022786"/>
    </source>
</evidence>
<gene>
    <name evidence="7" type="ORF">RFI_24240</name>
</gene>
<dbReference type="InterPro" id="IPR035983">
    <property type="entry name" value="Hect_E3_ubiquitin_ligase"/>
</dbReference>
<dbReference type="FunFam" id="3.30.2410.10:FF:000003">
    <property type="entry name" value="probable E3 ubiquitin-protein ligase HERC4 isoform X1"/>
    <property type="match status" value="1"/>
</dbReference>
<evidence type="ECO:0000259" key="6">
    <source>
        <dbReference type="PROSITE" id="PS50237"/>
    </source>
</evidence>
<dbReference type="InterPro" id="IPR000569">
    <property type="entry name" value="HECT_dom"/>
</dbReference>
<dbReference type="Gene3D" id="3.30.2160.10">
    <property type="entry name" value="Hect, E3 ligase catalytic domain"/>
    <property type="match status" value="1"/>
</dbReference>
<dbReference type="OrthoDB" id="8068875at2759"/>
<dbReference type="CDD" id="cd00078">
    <property type="entry name" value="HECTc"/>
    <property type="match status" value="1"/>
</dbReference>
<dbReference type="Gene3D" id="3.90.1750.10">
    <property type="entry name" value="Hect, E3 ligase catalytic domains"/>
    <property type="match status" value="1"/>
</dbReference>
<evidence type="ECO:0000256" key="3">
    <source>
        <dbReference type="ARBA" id="ARBA00022679"/>
    </source>
</evidence>
<organism evidence="7 8">
    <name type="scientific">Reticulomyxa filosa</name>
    <dbReference type="NCBI Taxonomy" id="46433"/>
    <lineage>
        <taxon>Eukaryota</taxon>
        <taxon>Sar</taxon>
        <taxon>Rhizaria</taxon>
        <taxon>Retaria</taxon>
        <taxon>Foraminifera</taxon>
        <taxon>Monothalamids</taxon>
        <taxon>Reticulomyxidae</taxon>
        <taxon>Reticulomyxa</taxon>
    </lineage>
</organism>
<dbReference type="GO" id="GO:0000209">
    <property type="term" value="P:protein polyubiquitination"/>
    <property type="evidence" value="ECO:0007669"/>
    <property type="project" value="InterPro"/>
</dbReference>
<comment type="caution">
    <text evidence="7">The sequence shown here is derived from an EMBL/GenBank/DDBJ whole genome shotgun (WGS) entry which is preliminary data.</text>
</comment>
<evidence type="ECO:0000313" key="8">
    <source>
        <dbReference type="Proteomes" id="UP000023152"/>
    </source>
</evidence>
<keyword evidence="4 5" id="KW-0833">Ubl conjugation pathway</keyword>
<dbReference type="Pfam" id="PF00632">
    <property type="entry name" value="HECT"/>
    <property type="match status" value="1"/>
</dbReference>
<comment type="catalytic activity">
    <reaction evidence="1">
        <text>S-ubiquitinyl-[E2 ubiquitin-conjugating enzyme]-L-cysteine + [acceptor protein]-L-lysine = [E2 ubiquitin-conjugating enzyme]-L-cysteine + N(6)-ubiquitinyl-[acceptor protein]-L-lysine.</text>
        <dbReference type="EC" id="2.3.2.26"/>
    </reaction>
</comment>
<dbReference type="PROSITE" id="PS50237">
    <property type="entry name" value="HECT"/>
    <property type="match status" value="1"/>
</dbReference>
<dbReference type="EMBL" id="ASPP01020801">
    <property type="protein sequence ID" value="ETO13136.1"/>
    <property type="molecule type" value="Genomic_DNA"/>
</dbReference>
<dbReference type="SUPFAM" id="SSF56204">
    <property type="entry name" value="Hect, E3 ligase catalytic domain"/>
    <property type="match status" value="1"/>
</dbReference>
<reference evidence="7 8" key="1">
    <citation type="journal article" date="2013" name="Curr. Biol.">
        <title>The Genome of the Foraminiferan Reticulomyxa filosa.</title>
        <authorList>
            <person name="Glockner G."/>
            <person name="Hulsmann N."/>
            <person name="Schleicher M."/>
            <person name="Noegel A.A."/>
            <person name="Eichinger L."/>
            <person name="Gallinger C."/>
            <person name="Pawlowski J."/>
            <person name="Sierra R."/>
            <person name="Euteneuer U."/>
            <person name="Pillet L."/>
            <person name="Moustafa A."/>
            <person name="Platzer M."/>
            <person name="Groth M."/>
            <person name="Szafranski K."/>
            <person name="Schliwa M."/>
        </authorList>
    </citation>
    <scope>NUCLEOTIDE SEQUENCE [LARGE SCALE GENOMIC DNA]</scope>
</reference>
<dbReference type="Gene3D" id="3.30.2410.10">
    <property type="entry name" value="Hect, E3 ligase catalytic domain"/>
    <property type="match status" value="1"/>
</dbReference>
<dbReference type="Proteomes" id="UP000023152">
    <property type="component" value="Unassembled WGS sequence"/>
</dbReference>
<evidence type="ECO:0000256" key="2">
    <source>
        <dbReference type="ARBA" id="ARBA00012485"/>
    </source>
</evidence>
<protein>
    <recommendedName>
        <fullName evidence="2">HECT-type E3 ubiquitin transferase</fullName>
        <ecNumber evidence="2">2.3.2.26</ecNumber>
    </recommendedName>
</protein>
<feature type="non-terminal residue" evidence="7">
    <location>
        <position position="1"/>
    </location>
</feature>
<evidence type="ECO:0000313" key="7">
    <source>
        <dbReference type="EMBL" id="ETO13136.1"/>
    </source>
</evidence>
<accession>X6MHI0</accession>
<evidence type="ECO:0000256" key="5">
    <source>
        <dbReference type="PROSITE-ProRule" id="PRU00104"/>
    </source>
</evidence>
<sequence length="744" mass="85455">TAVTDGIHVWIFGHNSQGQCTGNPNDGSKIWKACEVSWDKQSNKRVAKICASSFCTLVLAERIEDNLITKVSNLDLFMKPTYVDERAIAYLCDIALSSGNIAKLSSTLRMVFSSPSLLNGSFPTNRNMYHLLPGTGVDLESLQKMYNRLLNIDPRVSNAFIKAMSHVVKNSGRHVHYQQEALRLRYYFILIVFPELLNASFNHEMTSLLNDSITRISDDLKQDMVEWLMQWDVFSRRLLLQRLQDCLTMFVELKEKIDMYVFRIVMVMDYLWRANQRLPSSKDRLALKEFYNRTLTRSGLIDYRSDFIRWREGSFATTTTTNTAGLNSRGRGNIFAFCMYPFLLDPVAKREVIEIEQQLSRQQHALDGNLNLNMIMGFNLFFPIPQPYFVIRVRRPHLLPDTLAIVTHTIANSPNDFFKELKVVFEGEEAVDQGGVKKEFFQLIIEELFDIKYGCFNYNENTCTYWFNSHSFEDENTFRLLGIIIGLGIYNGVLLDIRFPLVVYKKLCGEKVGLDELKDMDSTIGKSVEEVMKWPESGRDVKDLCLVFCVEDQVFGEVQKHDLISNGESIDVTNENVLNYVDKLVNWYLNESIAKQFEPFAKGFHMVVGKNAFRLFMGEELEKLVVGNTVLDFDALEVSTKYEGGYHSDHPSIRLFWRVAKSFDEENKKKLLFFVTGSHRAPLRGLGKLGLVIHRVGSDPYDGEMLPTAHTCFNTLMLPAYPKLEIMEEKLTLAIKYSQGFGLQ</sequence>
<feature type="active site" description="Glycyl thioester intermediate" evidence="5">
    <location>
        <position position="712"/>
    </location>
</feature>
<proteinExistence type="predicted"/>
<dbReference type="PANTHER" id="PTHR45700:SF8">
    <property type="entry name" value="HECT-TYPE E3 UBIQUITIN TRANSFERASE"/>
    <property type="match status" value="1"/>
</dbReference>
<dbReference type="GO" id="GO:0061630">
    <property type="term" value="F:ubiquitin protein ligase activity"/>
    <property type="evidence" value="ECO:0007669"/>
    <property type="project" value="UniProtKB-EC"/>
</dbReference>
<evidence type="ECO:0000256" key="1">
    <source>
        <dbReference type="ARBA" id="ARBA00000885"/>
    </source>
</evidence>
<dbReference type="AlphaFoldDB" id="X6MHI0"/>
<dbReference type="OMA" id="DLMSEYY"/>
<dbReference type="EC" id="2.3.2.26" evidence="2"/>
<dbReference type="SMART" id="SM00119">
    <property type="entry name" value="HECTc"/>
    <property type="match status" value="1"/>
</dbReference>
<dbReference type="InterPro" id="IPR044611">
    <property type="entry name" value="E3A/B/C-like"/>
</dbReference>
<feature type="domain" description="HECT" evidence="6">
    <location>
        <begin position="413"/>
        <end position="744"/>
    </location>
</feature>
<keyword evidence="8" id="KW-1185">Reference proteome</keyword>
<dbReference type="PANTHER" id="PTHR45700">
    <property type="entry name" value="UBIQUITIN-PROTEIN LIGASE E3C"/>
    <property type="match status" value="1"/>
</dbReference>